<organism evidence="2 3">
    <name type="scientific">Melghiribacillus thermohalophilus</name>
    <dbReference type="NCBI Taxonomy" id="1324956"/>
    <lineage>
        <taxon>Bacteria</taxon>
        <taxon>Bacillati</taxon>
        <taxon>Bacillota</taxon>
        <taxon>Bacilli</taxon>
        <taxon>Bacillales</taxon>
        <taxon>Bacillaceae</taxon>
        <taxon>Melghiribacillus</taxon>
    </lineage>
</organism>
<keyword evidence="3" id="KW-1185">Reference proteome</keyword>
<evidence type="ECO:0000256" key="1">
    <source>
        <dbReference type="SAM" id="MobiDB-lite"/>
    </source>
</evidence>
<dbReference type="OrthoDB" id="2691730at2"/>
<proteinExistence type="predicted"/>
<feature type="region of interest" description="Disordered" evidence="1">
    <location>
        <begin position="71"/>
        <end position="93"/>
    </location>
</feature>
<sequence>MKIIIRSYALGLLTAVLAIGAVWVSEHTEKDGKPNNNPMTPEEAKELLSEHEFHVLAREEWEHYQELKDTYEPFNKTNPDEKQKANTDKEAGKPQHFLLMIEPGMTSSDVSERLLKGKIIDDQNAFNQYLIDYGYSTSIQVGEYTLTPDMTFEEIAKTITK</sequence>
<evidence type="ECO:0000313" key="2">
    <source>
        <dbReference type="EMBL" id="TCT26975.1"/>
    </source>
</evidence>
<dbReference type="Gene3D" id="3.30.1490.480">
    <property type="entry name" value="Endolytic murein transglycosylase"/>
    <property type="match status" value="1"/>
</dbReference>
<evidence type="ECO:0000313" key="3">
    <source>
        <dbReference type="Proteomes" id="UP000294650"/>
    </source>
</evidence>
<feature type="compositionally biased region" description="Basic and acidic residues" evidence="1">
    <location>
        <begin position="78"/>
        <end position="93"/>
    </location>
</feature>
<gene>
    <name evidence="2" type="ORF">EDD68_101335</name>
</gene>
<dbReference type="EMBL" id="SMAN01000001">
    <property type="protein sequence ID" value="TCT26975.1"/>
    <property type="molecule type" value="Genomic_DNA"/>
</dbReference>
<evidence type="ECO:0008006" key="4">
    <source>
        <dbReference type="Google" id="ProtNLM"/>
    </source>
</evidence>
<comment type="caution">
    <text evidence="2">The sequence shown here is derived from an EMBL/GenBank/DDBJ whole genome shotgun (WGS) entry which is preliminary data.</text>
</comment>
<protein>
    <recommendedName>
        <fullName evidence="4">YceG-like family protein</fullName>
    </recommendedName>
</protein>
<dbReference type="AlphaFoldDB" id="A0A4R3NE86"/>
<dbReference type="Proteomes" id="UP000294650">
    <property type="component" value="Unassembled WGS sequence"/>
</dbReference>
<dbReference type="RefSeq" id="WP_132370447.1">
    <property type="nucleotide sequence ID" value="NZ_SMAN01000001.1"/>
</dbReference>
<name>A0A4R3NE86_9BACI</name>
<reference evidence="2 3" key="1">
    <citation type="submission" date="2019-03" db="EMBL/GenBank/DDBJ databases">
        <title>Genomic Encyclopedia of Type Strains, Phase IV (KMG-IV): sequencing the most valuable type-strain genomes for metagenomic binning, comparative biology and taxonomic classification.</title>
        <authorList>
            <person name="Goeker M."/>
        </authorList>
    </citation>
    <scope>NUCLEOTIDE SEQUENCE [LARGE SCALE GENOMIC DNA]</scope>
    <source>
        <strain evidence="2 3">DSM 25894</strain>
    </source>
</reference>
<accession>A0A4R3NE86</accession>